<feature type="compositionally biased region" description="Polar residues" evidence="3">
    <location>
        <begin position="756"/>
        <end position="780"/>
    </location>
</feature>
<feature type="compositionally biased region" description="Polar residues" evidence="3">
    <location>
        <begin position="2598"/>
        <end position="2609"/>
    </location>
</feature>
<feature type="compositionally biased region" description="Polar residues" evidence="3">
    <location>
        <begin position="2617"/>
        <end position="2651"/>
    </location>
</feature>
<dbReference type="PANTHER" id="PTHR45982:SF1">
    <property type="entry name" value="REGULATOR OF CHROMOSOME CONDENSATION"/>
    <property type="match status" value="1"/>
</dbReference>
<feature type="region of interest" description="Disordered" evidence="3">
    <location>
        <begin position="395"/>
        <end position="421"/>
    </location>
</feature>
<name>A0A078AC43_STYLE</name>
<proteinExistence type="predicted"/>
<feature type="compositionally biased region" description="Low complexity" evidence="3">
    <location>
        <begin position="2667"/>
        <end position="2680"/>
    </location>
</feature>
<feature type="compositionally biased region" description="Polar residues" evidence="3">
    <location>
        <begin position="787"/>
        <end position="797"/>
    </location>
</feature>
<feature type="compositionally biased region" description="Low complexity" evidence="3">
    <location>
        <begin position="742"/>
        <end position="755"/>
    </location>
</feature>
<accession>A0A078AC43</accession>
<dbReference type="InterPro" id="IPR009091">
    <property type="entry name" value="RCC1/BLIP-II"/>
</dbReference>
<feature type="coiled-coil region" evidence="2">
    <location>
        <begin position="1707"/>
        <end position="1734"/>
    </location>
</feature>
<feature type="compositionally biased region" description="Polar residues" evidence="3">
    <location>
        <begin position="1585"/>
        <end position="1594"/>
    </location>
</feature>
<feature type="region of interest" description="Disordered" evidence="3">
    <location>
        <begin position="2283"/>
        <end position="2307"/>
    </location>
</feature>
<dbReference type="Pfam" id="PF00415">
    <property type="entry name" value="RCC1"/>
    <property type="match status" value="1"/>
</dbReference>
<feature type="compositionally biased region" description="Polar residues" evidence="3">
    <location>
        <begin position="2535"/>
        <end position="2564"/>
    </location>
</feature>
<feature type="repeat" description="RCC1" evidence="1">
    <location>
        <begin position="106"/>
        <end position="158"/>
    </location>
</feature>
<feature type="region of interest" description="Disordered" evidence="3">
    <location>
        <begin position="1585"/>
        <end position="1664"/>
    </location>
</feature>
<feature type="compositionally biased region" description="Polar residues" evidence="3">
    <location>
        <begin position="1626"/>
        <end position="1645"/>
    </location>
</feature>
<feature type="region of interest" description="Disordered" evidence="3">
    <location>
        <begin position="2496"/>
        <end position="2569"/>
    </location>
</feature>
<dbReference type="Gene3D" id="2.130.10.30">
    <property type="entry name" value="Regulator of chromosome condensation 1/beta-lactamase-inhibitor protein II"/>
    <property type="match status" value="1"/>
</dbReference>
<feature type="region of interest" description="Disordered" evidence="3">
    <location>
        <begin position="1924"/>
        <end position="1943"/>
    </location>
</feature>
<dbReference type="PANTHER" id="PTHR45982">
    <property type="entry name" value="REGULATOR OF CHROMOSOME CONDENSATION"/>
    <property type="match status" value="1"/>
</dbReference>
<feature type="region of interest" description="Disordered" evidence="3">
    <location>
        <begin position="742"/>
        <end position="801"/>
    </location>
</feature>
<feature type="region of interest" description="Disordered" evidence="3">
    <location>
        <begin position="2666"/>
        <end position="2688"/>
    </location>
</feature>
<feature type="compositionally biased region" description="Polar residues" evidence="3">
    <location>
        <begin position="412"/>
        <end position="421"/>
    </location>
</feature>
<evidence type="ECO:0000313" key="5">
    <source>
        <dbReference type="Proteomes" id="UP000039865"/>
    </source>
</evidence>
<evidence type="ECO:0000256" key="1">
    <source>
        <dbReference type="PROSITE-ProRule" id="PRU00235"/>
    </source>
</evidence>
<sequence>MIALTRQGQIYIWGEFSVPTPSEDGNQPKLSDSNSKRQLFLYSPQHISYEGTLYAWGDDSETRYGILGLGNQYKALRPCPNSQLFDYMIKNVSLTDTHGCAVDSTGRLFCWGYGPNGELGLENQLQQVSVPTIVTKQKQITIKKAVAHSTYTVFISSAGYVYLFGTLHQSIARMQTSQNKMGFQQNTNLKMSQLQSIDKSIKENNLQKSSNRATNCNILNAQQILAMIQIMSLSENFISDLVCGDSFIICLTQGGDLFFVDDALESVQISIQPIENVAISGSKIVGISQDQKIYEWSTAGLNKLSFNKENKMLLRQDFQIKEYSIKGDFQKEARLFNFPLSRQTIGLLFQDEQFSIRSIKQEQSIIDPDGDSKLDNQIVIADLIPNSIKQSHFNPLCNESSVDQSKDYGDENQPSADKNKYTQNQLLTVSDDSFQNPDITPEISIAVNEFTNKHDNQPSFRVTEETQNEELIPPSQFMNERDLQNIFNYQQDKSSVQQQLMATNNENNPQNIQSRKSKGAVNNLFMAVNQNQFFLDQSNNFEPALGQNFPYRPSSIKGIKQSNDKSLFSLHNNSSPSLKQCADQMNPLERNSKIELSYPSFLNNSNDNQFKENVGTANPNIEAFPMSPAEDSSHKIPVINLQERLQQVYLEDQQNRDQQEEPEEQRLEFQIKFQPCESMNLSQSQNSSREASIIKTTRKIDDKIEQSMEITIDNIRIQAKRTTTPKRILNNYSQYKRLIANQNSQNNQDSNLTSNKSRNSNSMTSELSSGFNLTQNSLQRTNRESKIQANQNPQEQAQVVNQKKNLKKLSNSCGSYKGNNKKRSFIQAVLQNQVQNQNFKIDNVQTSVTQIYEACPLKEESRIIDKQFKQEREETNNEEENEEQENMDMTELNSISEQQQDHSQKQFEPNESQGIYYIYGDQSSQNIRNYQLQNPNEHFKRFSQMMPKDGFFQRESLGPITQQTDENFEVEYTISNSCTPDSKQSESNIKRRINFDDAGDYSGAIIRVSDTTSNNRLITSFTLNLNNTINNNRNRQFDNQDRGQIKHQRVNNQLNQQQLHNQGDQSQSFIFNQTQSPITAGVQPFTDENMVSNIKSVSTPSNHGNTTHIMMLTEEKFKNLRTEISQQQDPQNNNFIVTQNPLLTSPNMNDYGNYTKGESMKSLFIGQNSNIQNLSSFIQHSRYFQVYENFRRGFLILNKLKHFRTSQSLRQVRKYTQNKKQKVEFLQNFAKYFTNILRHHINQQKHFGFKRIKKFFKERQLQVYIQKKQNEFAIKTSALVKIDQIIINHQTINQQQSLKNLIEFSNQIKKAKQERQRKSLSALFMIVQRKSKQIQEKSLRSIQNWINEKRILEMNFRMLSRIVSKIVQKQKKMYFQRIKETLIVRQRQKQLIELIFFRQQKKAFINFKSNIIKSIQLEQTLIGLVQVIENATFNRRFSKCFQAWKERVAFHKKLIIAFEMLNDINEHQTKLKYFNNFKFSIQQIYQRQQYHNTLKASLLLLFRKIDDLKKNQTRYAFKVLLDQTFEQSDDTMMIHKSNTLTNLSFNLQPAVEMSLILNHRKKSNNNLNRTDFKGLLQDPNVSNIHYQTHQQPPKSQGRKLNKPKENKIQKQNQNTGDKNKRPTLNDYLSFTPNSASNQKQNQSKFFNRRKTEAGCSSAKNQDKSGISLQKNGKLYLDCPLPIKDYQDKVNRRNNSNQQSFENMNQLNVSIKDMNKAFRDQINKLKERQEDNENSYISSFQNITCQDQSFDLKLNQLQLQLSQTPDQFNNQSGEKYKKKLDFDKHSKNISPKINPLCVSESYQLHKGGITQTQNQSIQNYHEEMQQQFINYPNQQQQWQQIQTQQQRQVTQNYYKDYSSIKEVQLGEQIDQYATYDHNSAPQTSTFGALRIKNDENINEPEDDRLKDVNKSQVAIAQREDYSQLERQKSDLSQNLPYGSNISRKKSDQRYQISSILEQEYSLEVQQRHDMFDEYEQEEKEIHLGRIQSANNIETDNTKNSIIEMSKNVNQSNFSQTQDISQDFIQMRNNFQMRTHDMRGTEIPIQNAYEVFKENLSQNRHHGSKKVFHISPKFNDESFVPSQLNRDLFNEMAQNYQMLELTPEADYQMLLNNKSIFNREESIYSNNQYAEPIEMALSPRVIHDVSIINHQNITTNASQLNYYGMETQQDKLPEDNDNDYDEEDELEENQIVIENGRESRPYDFQLSSHSKYKIISENLQAKNVLISESAQPSIIISNNNTICKKLSFGYDLAKKTNKLPTNQQRSTFMVSGGEQTINFNLTQEEEDEHLDDSGDNLHQNSDEELEVGEEKPAEFTNHINMALPDSRILQQELQEEKFNMTLSQQELLQITHNRLQKMQQHQFAMTQRDNTSHPSKPQYTAQDIISANVLKLRNIVKVSPRYNHIETSSSDDFQSKIISGHQSTRNQKVQGFFNQKSNPATQSYEMQMYQTQATRQSTNNFSATQEPFIFKSFVQGNNSILAQNKNITNSQVLLNNKQKQTKGQQYLGESARNPSKDGGCNSNNSSGFAKMQERKQSVPTTMKQLPHQQSQTSLAEKSNGNIRKSGSNGGYQPLTFRAPIATQNNNLNLNQYNSFGSTANTMGMKNNSGSNMFERRVSQQEPPSTTSNKQISGFGTQSQRASQNSLTGRSRNGNEQLQTFLSMGNRVMSSVTSSLKSSQNSSMQNVRHMH</sequence>
<dbReference type="InterPro" id="IPR051553">
    <property type="entry name" value="Ran_GTPase-activating"/>
</dbReference>
<evidence type="ECO:0000256" key="3">
    <source>
        <dbReference type="SAM" id="MobiDB-lite"/>
    </source>
</evidence>
<feature type="compositionally biased region" description="Acidic residues" evidence="3">
    <location>
        <begin position="2283"/>
        <end position="2292"/>
    </location>
</feature>
<organism evidence="4 5">
    <name type="scientific">Stylonychia lemnae</name>
    <name type="common">Ciliate</name>
    <dbReference type="NCBI Taxonomy" id="5949"/>
    <lineage>
        <taxon>Eukaryota</taxon>
        <taxon>Sar</taxon>
        <taxon>Alveolata</taxon>
        <taxon>Ciliophora</taxon>
        <taxon>Intramacronucleata</taxon>
        <taxon>Spirotrichea</taxon>
        <taxon>Stichotrichia</taxon>
        <taxon>Sporadotrichida</taxon>
        <taxon>Oxytrichidae</taxon>
        <taxon>Stylonychinae</taxon>
        <taxon>Stylonychia</taxon>
    </lineage>
</organism>
<evidence type="ECO:0000313" key="4">
    <source>
        <dbReference type="EMBL" id="CDW79784.1"/>
    </source>
</evidence>
<dbReference type="InParanoid" id="A0A078AC43"/>
<keyword evidence="2" id="KW-0175">Coiled coil</keyword>
<feature type="region of interest" description="Disordered" evidence="3">
    <location>
        <begin position="869"/>
        <end position="888"/>
    </location>
</feature>
<dbReference type="SUPFAM" id="SSF50985">
    <property type="entry name" value="RCC1/BLIP-II"/>
    <property type="match status" value="1"/>
</dbReference>
<feature type="compositionally biased region" description="Polar residues" evidence="3">
    <location>
        <begin position="1929"/>
        <end position="1940"/>
    </location>
</feature>
<dbReference type="InterPro" id="IPR000408">
    <property type="entry name" value="Reg_chr_condens"/>
</dbReference>
<dbReference type="EMBL" id="CCKQ01008338">
    <property type="protein sequence ID" value="CDW79784.1"/>
    <property type="molecule type" value="Genomic_DNA"/>
</dbReference>
<evidence type="ECO:0008006" key="6">
    <source>
        <dbReference type="Google" id="ProtNLM"/>
    </source>
</evidence>
<evidence type="ECO:0000256" key="2">
    <source>
        <dbReference type="SAM" id="Coils"/>
    </source>
</evidence>
<protein>
    <recommendedName>
        <fullName evidence="6">Regulator of chromosome condensation</fullName>
    </recommendedName>
</protein>
<feature type="repeat" description="RCC1" evidence="1">
    <location>
        <begin position="51"/>
        <end position="105"/>
    </location>
</feature>
<keyword evidence="5" id="KW-1185">Reference proteome</keyword>
<dbReference type="Proteomes" id="UP000039865">
    <property type="component" value="Unassembled WGS sequence"/>
</dbReference>
<feature type="compositionally biased region" description="Acidic residues" evidence="3">
    <location>
        <begin position="876"/>
        <end position="888"/>
    </location>
</feature>
<reference evidence="4 5" key="1">
    <citation type="submission" date="2014-06" db="EMBL/GenBank/DDBJ databases">
        <authorList>
            <person name="Swart Estienne"/>
        </authorList>
    </citation>
    <scope>NUCLEOTIDE SEQUENCE [LARGE SCALE GENOMIC DNA]</scope>
    <source>
        <strain evidence="4 5">130c</strain>
    </source>
</reference>
<dbReference type="PROSITE" id="PS50012">
    <property type="entry name" value="RCC1_3"/>
    <property type="match status" value="2"/>
</dbReference>
<gene>
    <name evidence="4" type="primary">Contig10332.g11025</name>
    <name evidence="4" type="ORF">STYLEM_8776</name>
</gene>
<feature type="region of interest" description="Disordered" evidence="3">
    <location>
        <begin position="2598"/>
        <end position="2651"/>
    </location>
</feature>